<evidence type="ECO:0000256" key="2">
    <source>
        <dbReference type="ARBA" id="ARBA00022692"/>
    </source>
</evidence>
<dbReference type="SUPFAM" id="SSF90123">
    <property type="entry name" value="ABC transporter transmembrane region"/>
    <property type="match status" value="1"/>
</dbReference>
<dbReference type="EMBL" id="PDJF01000001">
    <property type="protein sequence ID" value="PFG28182.1"/>
    <property type="molecule type" value="Genomic_DNA"/>
</dbReference>
<feature type="transmembrane region" description="Helical" evidence="7">
    <location>
        <begin position="142"/>
        <end position="159"/>
    </location>
</feature>
<protein>
    <submittedName>
        <fullName evidence="10">ABC-type transport system involved in cytochrome bd biosynthesis fused ATPase/permease subunit</fullName>
    </submittedName>
</protein>
<accession>A0A2A9DQC8</accession>
<dbReference type="SUPFAM" id="SSF52540">
    <property type="entry name" value="P-loop containing nucleoside triphosphate hydrolases"/>
    <property type="match status" value="1"/>
</dbReference>
<sequence length="506" mass="53510">MHPAVAAATPRWRMALITVVTWAQALSQVWLFILIGQSFHADFNLSAALIAVALAAVAGGLSIWCTDQTSALTRTELRRLVVEKLFSVGAVKVVADQGSLFNLATKSISSATRYRGGFLGPIVGAMTTPLIVLAALAIFVDWLTALCMLVCLLIIPFIVQGFRKSTKSVGGQYHRTQAQLTGRFLESIGALDMLVYNRAAERIAEGIAEDGEKNRKSVMKMLALNQLLIFVVDAAFSLAVILVAAAVSLARVHSGAIDAGQAVTLVLASLMVTGPVNVIGQFFYIGIGGRAAVSALSGFLRTPNHTSHVQLGGEGIEVSHVTGGWPGAEPIVKNVSLYVAPGERVALVGKSGVGKSTLSALIQGHLTPVEGSVRVGGEMAVVEQQTFLFHGTVRDNLLIAAPDASDERLLAALEIAGLLDEITLDTPVGERGRLLSGGQAQRLSIARAWLTDRPVLLLDEPTSQVDLAGEARILEALNSLACDRAVLMIAHRPDAILSADRVEELS</sequence>
<dbReference type="Gene3D" id="1.20.1560.10">
    <property type="entry name" value="ABC transporter type 1, transmembrane domain"/>
    <property type="match status" value="1"/>
</dbReference>
<dbReference type="InterPro" id="IPR039421">
    <property type="entry name" value="Type_1_exporter"/>
</dbReference>
<dbReference type="InterPro" id="IPR011527">
    <property type="entry name" value="ABC1_TM_dom"/>
</dbReference>
<reference evidence="10 11" key="1">
    <citation type="submission" date="2017-10" db="EMBL/GenBank/DDBJ databases">
        <title>Sequencing the genomes of 1000 actinobacteria strains.</title>
        <authorList>
            <person name="Klenk H.-P."/>
        </authorList>
    </citation>
    <scope>NUCLEOTIDE SEQUENCE [LARGE SCALE GENOMIC DNA]</scope>
    <source>
        <strain evidence="10 11">DSM 20688</strain>
    </source>
</reference>
<feature type="transmembrane region" description="Helical" evidence="7">
    <location>
        <begin position="12"/>
        <end position="33"/>
    </location>
</feature>
<dbReference type="InterPro" id="IPR027417">
    <property type="entry name" value="P-loop_NTPase"/>
</dbReference>
<evidence type="ECO:0000256" key="1">
    <source>
        <dbReference type="ARBA" id="ARBA00004651"/>
    </source>
</evidence>
<dbReference type="InterPro" id="IPR003593">
    <property type="entry name" value="AAA+_ATPase"/>
</dbReference>
<evidence type="ECO:0000256" key="4">
    <source>
        <dbReference type="ARBA" id="ARBA00022840"/>
    </source>
</evidence>
<dbReference type="STRING" id="1724.GCA_001044175_01692"/>
<evidence type="ECO:0000256" key="3">
    <source>
        <dbReference type="ARBA" id="ARBA00022741"/>
    </source>
</evidence>
<dbReference type="InterPro" id="IPR017871">
    <property type="entry name" value="ABC_transporter-like_CS"/>
</dbReference>
<feature type="transmembrane region" description="Helical" evidence="7">
    <location>
        <begin position="222"/>
        <end position="250"/>
    </location>
</feature>
<dbReference type="InterPro" id="IPR036640">
    <property type="entry name" value="ABC1_TM_sf"/>
</dbReference>
<keyword evidence="5 7" id="KW-1133">Transmembrane helix</keyword>
<evidence type="ECO:0000259" key="8">
    <source>
        <dbReference type="PROSITE" id="PS50893"/>
    </source>
</evidence>
<dbReference type="Proteomes" id="UP000221653">
    <property type="component" value="Unassembled WGS sequence"/>
</dbReference>
<dbReference type="Pfam" id="PF00664">
    <property type="entry name" value="ABC_membrane"/>
    <property type="match status" value="1"/>
</dbReference>
<dbReference type="GO" id="GO:0140359">
    <property type="term" value="F:ABC-type transporter activity"/>
    <property type="evidence" value="ECO:0007669"/>
    <property type="project" value="InterPro"/>
</dbReference>
<comment type="subcellular location">
    <subcellularLocation>
        <location evidence="1">Cell membrane</location>
        <topology evidence="1">Multi-pass membrane protein</topology>
    </subcellularLocation>
</comment>
<dbReference type="InterPro" id="IPR003439">
    <property type="entry name" value="ABC_transporter-like_ATP-bd"/>
</dbReference>
<dbReference type="GO" id="GO:0005886">
    <property type="term" value="C:plasma membrane"/>
    <property type="evidence" value="ECO:0007669"/>
    <property type="project" value="UniProtKB-SubCell"/>
</dbReference>
<dbReference type="PROSITE" id="PS00211">
    <property type="entry name" value="ABC_TRANSPORTER_1"/>
    <property type="match status" value="1"/>
</dbReference>
<evidence type="ECO:0000313" key="11">
    <source>
        <dbReference type="Proteomes" id="UP000221653"/>
    </source>
</evidence>
<dbReference type="PROSITE" id="PS50929">
    <property type="entry name" value="ABC_TM1F"/>
    <property type="match status" value="1"/>
</dbReference>
<feature type="domain" description="ABC transporter" evidence="8">
    <location>
        <begin position="316"/>
        <end position="505"/>
    </location>
</feature>
<evidence type="ECO:0000259" key="9">
    <source>
        <dbReference type="PROSITE" id="PS50929"/>
    </source>
</evidence>
<gene>
    <name evidence="10" type="ORF">ATK06_1281</name>
</gene>
<dbReference type="GO" id="GO:0005524">
    <property type="term" value="F:ATP binding"/>
    <property type="evidence" value="ECO:0007669"/>
    <property type="project" value="UniProtKB-KW"/>
</dbReference>
<dbReference type="PROSITE" id="PS50893">
    <property type="entry name" value="ABC_TRANSPORTER_2"/>
    <property type="match status" value="1"/>
</dbReference>
<dbReference type="GO" id="GO:0034040">
    <property type="term" value="F:ATPase-coupled lipid transmembrane transporter activity"/>
    <property type="evidence" value="ECO:0007669"/>
    <property type="project" value="TreeGrafter"/>
</dbReference>
<evidence type="ECO:0000313" key="10">
    <source>
        <dbReference type="EMBL" id="PFG28182.1"/>
    </source>
</evidence>
<feature type="transmembrane region" description="Helical" evidence="7">
    <location>
        <begin position="116"/>
        <end position="136"/>
    </location>
</feature>
<keyword evidence="6 7" id="KW-0472">Membrane</keyword>
<dbReference type="SMART" id="SM00382">
    <property type="entry name" value="AAA"/>
    <property type="match status" value="1"/>
</dbReference>
<proteinExistence type="predicted"/>
<dbReference type="GO" id="GO:0016887">
    <property type="term" value="F:ATP hydrolysis activity"/>
    <property type="evidence" value="ECO:0007669"/>
    <property type="project" value="InterPro"/>
</dbReference>
<comment type="caution">
    <text evidence="10">The sequence shown here is derived from an EMBL/GenBank/DDBJ whole genome shotgun (WGS) entry which is preliminary data.</text>
</comment>
<feature type="domain" description="ABC transmembrane type-1" evidence="9">
    <location>
        <begin position="4"/>
        <end position="288"/>
    </location>
</feature>
<evidence type="ECO:0000256" key="5">
    <source>
        <dbReference type="ARBA" id="ARBA00022989"/>
    </source>
</evidence>
<dbReference type="Pfam" id="PF00005">
    <property type="entry name" value="ABC_tran"/>
    <property type="match status" value="1"/>
</dbReference>
<feature type="transmembrane region" description="Helical" evidence="7">
    <location>
        <begin position="45"/>
        <end position="65"/>
    </location>
</feature>
<organism evidence="10 11">
    <name type="scientific">Corynebacterium renale</name>
    <dbReference type="NCBI Taxonomy" id="1724"/>
    <lineage>
        <taxon>Bacteria</taxon>
        <taxon>Bacillati</taxon>
        <taxon>Actinomycetota</taxon>
        <taxon>Actinomycetes</taxon>
        <taxon>Mycobacteriales</taxon>
        <taxon>Corynebacteriaceae</taxon>
        <taxon>Corynebacterium</taxon>
    </lineage>
</organism>
<keyword evidence="4" id="KW-0067">ATP-binding</keyword>
<dbReference type="Gene3D" id="3.40.50.300">
    <property type="entry name" value="P-loop containing nucleotide triphosphate hydrolases"/>
    <property type="match status" value="1"/>
</dbReference>
<evidence type="ECO:0000256" key="6">
    <source>
        <dbReference type="ARBA" id="ARBA00023136"/>
    </source>
</evidence>
<feature type="transmembrane region" description="Helical" evidence="7">
    <location>
        <begin position="262"/>
        <end position="287"/>
    </location>
</feature>
<keyword evidence="2 7" id="KW-0812">Transmembrane</keyword>
<evidence type="ECO:0000256" key="7">
    <source>
        <dbReference type="SAM" id="Phobius"/>
    </source>
</evidence>
<name>A0A2A9DQC8_9CORY</name>
<keyword evidence="3" id="KW-0547">Nucleotide-binding</keyword>
<dbReference type="PANTHER" id="PTHR24221">
    <property type="entry name" value="ATP-BINDING CASSETTE SUB-FAMILY B"/>
    <property type="match status" value="1"/>
</dbReference>
<dbReference type="PANTHER" id="PTHR24221:SF261">
    <property type="entry name" value="GLUTATHIONE_L-CYSTEINE TRANSPORT SYSTEM ATP-BINDING_PERMEASE PROTEIN CYDD"/>
    <property type="match status" value="1"/>
</dbReference>
<keyword evidence="11" id="KW-1185">Reference proteome</keyword>
<dbReference type="AlphaFoldDB" id="A0A2A9DQC8"/>